<sequence length="294" mass="33259">MKKNYKDMLLESGSGFMMPFPLRDDEELQTTLGFGLQQHPTGGQKFEHHGVDLLTSGKPLYSIATGTVIGAGHDSIHEDYIITKYGKYEVKYGHITEAYCPYGTSIRAGQEIGKSGQFLHLEVRFDGVTIDPMEFLAMIWANIQQLAAMGINNAPTTEQLGSRKPKTHYDKEQDEILMMMMRWLPAYMNELRLGSYTPSDRLQTTLKHVISEAAERNYFFEKLPDMANPLGLTGRSLPVAEKIQNLLIEDFLSYAWLRHDACPASWNEAQKKTFSSSCPRRPSGGPSVRFEHTR</sequence>
<dbReference type="InterPro" id="IPR016047">
    <property type="entry name" value="M23ase_b-sheet_dom"/>
</dbReference>
<reference evidence="3" key="1">
    <citation type="submission" date="2022-11" db="EMBL/GenBank/DDBJ databases">
        <title>Genomic repertoires linked with pathogenic potency of arthritogenic Prevotella copri isolated from the gut of rheumatoid arthritis patients.</title>
        <authorList>
            <person name="Nii T."/>
            <person name="Maeda Y."/>
            <person name="Motooka D."/>
            <person name="Naito M."/>
            <person name="Matsumoto Y."/>
            <person name="Ogawa T."/>
            <person name="Oguro-Igashira E."/>
            <person name="Kishikawa T."/>
            <person name="Yamashita M."/>
            <person name="Koizumi S."/>
            <person name="Kurakawa T."/>
            <person name="Okumura R."/>
            <person name="Kayama H."/>
            <person name="Murakami M."/>
            <person name="Sakaguchi T."/>
            <person name="Das B."/>
            <person name="Nakamura S."/>
            <person name="Okada Y."/>
            <person name="Kumanogoh A."/>
            <person name="Takeda K."/>
        </authorList>
    </citation>
    <scope>NUCLEOTIDE SEQUENCE</scope>
    <source>
        <strain evidence="3">H105_2-2</strain>
    </source>
</reference>
<gene>
    <name evidence="3" type="ORF">ONT01_14110</name>
</gene>
<dbReference type="InterPro" id="IPR050570">
    <property type="entry name" value="Cell_wall_metabolism_enzyme"/>
</dbReference>
<dbReference type="GO" id="GO:0004222">
    <property type="term" value="F:metalloendopeptidase activity"/>
    <property type="evidence" value="ECO:0007669"/>
    <property type="project" value="TreeGrafter"/>
</dbReference>
<dbReference type="PANTHER" id="PTHR21666:SF270">
    <property type="entry name" value="MUREIN HYDROLASE ACTIVATOR ENVC"/>
    <property type="match status" value="1"/>
</dbReference>
<dbReference type="Pfam" id="PF01551">
    <property type="entry name" value="Peptidase_M23"/>
    <property type="match status" value="1"/>
</dbReference>
<feature type="domain" description="M23ase beta-sheet core" evidence="2">
    <location>
        <begin position="48"/>
        <end position="132"/>
    </location>
</feature>
<dbReference type="Proteomes" id="UP001208620">
    <property type="component" value="Unassembled WGS sequence"/>
</dbReference>
<dbReference type="Gene3D" id="2.70.70.10">
    <property type="entry name" value="Glucose Permease (Domain IIA)"/>
    <property type="match status" value="1"/>
</dbReference>
<evidence type="ECO:0000256" key="1">
    <source>
        <dbReference type="SAM" id="MobiDB-lite"/>
    </source>
</evidence>
<dbReference type="AlphaFoldDB" id="A0AAW5UPF2"/>
<dbReference type="SUPFAM" id="SSF51261">
    <property type="entry name" value="Duplicated hybrid motif"/>
    <property type="match status" value="1"/>
</dbReference>
<feature type="compositionally biased region" description="Low complexity" evidence="1">
    <location>
        <begin position="275"/>
        <end position="287"/>
    </location>
</feature>
<proteinExistence type="predicted"/>
<evidence type="ECO:0000313" key="3">
    <source>
        <dbReference type="EMBL" id="MCW4138880.1"/>
    </source>
</evidence>
<accession>A0AAW5UPF2</accession>
<name>A0AAW5UPF2_9BACT</name>
<dbReference type="PANTHER" id="PTHR21666">
    <property type="entry name" value="PEPTIDASE-RELATED"/>
    <property type="match status" value="1"/>
</dbReference>
<protein>
    <submittedName>
        <fullName evidence="3">M23 family metallopeptidase</fullName>
    </submittedName>
</protein>
<organism evidence="3 4">
    <name type="scientific">Segatella copri</name>
    <dbReference type="NCBI Taxonomy" id="165179"/>
    <lineage>
        <taxon>Bacteria</taxon>
        <taxon>Pseudomonadati</taxon>
        <taxon>Bacteroidota</taxon>
        <taxon>Bacteroidia</taxon>
        <taxon>Bacteroidales</taxon>
        <taxon>Prevotellaceae</taxon>
        <taxon>Segatella</taxon>
    </lineage>
</organism>
<evidence type="ECO:0000313" key="4">
    <source>
        <dbReference type="Proteomes" id="UP001208620"/>
    </source>
</evidence>
<dbReference type="InterPro" id="IPR011055">
    <property type="entry name" value="Dup_hybrid_motif"/>
</dbReference>
<dbReference type="RefSeq" id="WP_264949509.1">
    <property type="nucleotide sequence ID" value="NZ_JAPDVB010000002.1"/>
</dbReference>
<dbReference type="EMBL" id="JAPDVD010000002">
    <property type="protein sequence ID" value="MCW4138880.1"/>
    <property type="molecule type" value="Genomic_DNA"/>
</dbReference>
<dbReference type="CDD" id="cd12797">
    <property type="entry name" value="M23_peptidase"/>
    <property type="match status" value="1"/>
</dbReference>
<comment type="caution">
    <text evidence="3">The sequence shown here is derived from an EMBL/GenBank/DDBJ whole genome shotgun (WGS) entry which is preliminary data.</text>
</comment>
<evidence type="ECO:0000259" key="2">
    <source>
        <dbReference type="Pfam" id="PF01551"/>
    </source>
</evidence>
<feature type="region of interest" description="Disordered" evidence="1">
    <location>
        <begin position="273"/>
        <end position="294"/>
    </location>
</feature>